<proteinExistence type="predicted"/>
<dbReference type="GO" id="GO:0016301">
    <property type="term" value="F:kinase activity"/>
    <property type="evidence" value="ECO:0007669"/>
    <property type="project" value="UniProtKB-KW"/>
</dbReference>
<comment type="caution">
    <text evidence="2">The sequence shown here is derived from an EMBL/GenBank/DDBJ whole genome shotgun (WGS) entry which is preliminary data.</text>
</comment>
<accession>A0A846MP70</accession>
<dbReference type="Proteomes" id="UP000537126">
    <property type="component" value="Unassembled WGS sequence"/>
</dbReference>
<protein>
    <submittedName>
        <fullName evidence="2">Signal transduction histidine kinase</fullName>
    </submittedName>
</protein>
<keyword evidence="3" id="KW-1185">Reference proteome</keyword>
<name>A0A846MP70_9BACT</name>
<reference evidence="2 3" key="1">
    <citation type="submission" date="2020-03" db="EMBL/GenBank/DDBJ databases">
        <title>Genomic Encyclopedia of Type Strains, Phase IV (KMG-IV): sequencing the most valuable type-strain genomes for metagenomic binning, comparative biology and taxonomic classification.</title>
        <authorList>
            <person name="Goeker M."/>
        </authorList>
    </citation>
    <scope>NUCLEOTIDE SEQUENCE [LARGE SCALE GENOMIC DNA]</scope>
    <source>
        <strain evidence="2 3">DSM 5718</strain>
    </source>
</reference>
<evidence type="ECO:0000313" key="3">
    <source>
        <dbReference type="Proteomes" id="UP000537126"/>
    </source>
</evidence>
<keyword evidence="1" id="KW-1133">Transmembrane helix</keyword>
<keyword evidence="1" id="KW-0812">Transmembrane</keyword>
<feature type="transmembrane region" description="Helical" evidence="1">
    <location>
        <begin position="37"/>
        <end position="58"/>
    </location>
</feature>
<keyword evidence="1" id="KW-0472">Membrane</keyword>
<evidence type="ECO:0000313" key="2">
    <source>
        <dbReference type="EMBL" id="NIK73314.1"/>
    </source>
</evidence>
<dbReference type="AlphaFoldDB" id="A0A846MP70"/>
<organism evidence="2 3">
    <name type="scientific">Thermonema lapsum</name>
    <dbReference type="NCBI Taxonomy" id="28195"/>
    <lineage>
        <taxon>Bacteria</taxon>
        <taxon>Pseudomonadati</taxon>
        <taxon>Bacteroidota</taxon>
        <taxon>Cytophagia</taxon>
        <taxon>Cytophagales</taxon>
        <taxon>Thermonemataceae</taxon>
        <taxon>Thermonema</taxon>
    </lineage>
</organism>
<keyword evidence="2" id="KW-0418">Kinase</keyword>
<gene>
    <name evidence="2" type="ORF">FHS56_000800</name>
</gene>
<dbReference type="RefSeq" id="WP_166918570.1">
    <property type="nucleotide sequence ID" value="NZ_JAASRN010000001.1"/>
</dbReference>
<feature type="transmembrane region" description="Helical" evidence="1">
    <location>
        <begin position="6"/>
        <end position="30"/>
    </location>
</feature>
<keyword evidence="2" id="KW-0808">Transferase</keyword>
<evidence type="ECO:0000256" key="1">
    <source>
        <dbReference type="SAM" id="Phobius"/>
    </source>
</evidence>
<sequence>MVFILILVLTILAQIFFPWWSMAVVCYVVAALFGKRFWATTFSAFLAVFFIWAIRAFFADLQNDQLLSHRIAAMLGMPQIGDWLFLVSALLGGVIAFMAAWSGYATKRLFRKKDLKKQTVYRM</sequence>
<feature type="transmembrane region" description="Helical" evidence="1">
    <location>
        <begin position="83"/>
        <end position="104"/>
    </location>
</feature>
<dbReference type="EMBL" id="JAASRN010000001">
    <property type="protein sequence ID" value="NIK73314.1"/>
    <property type="molecule type" value="Genomic_DNA"/>
</dbReference>